<dbReference type="InterPro" id="IPR005248">
    <property type="entry name" value="NadD/NMNAT"/>
</dbReference>
<dbReference type="InterPro" id="IPR014729">
    <property type="entry name" value="Rossmann-like_a/b/a_fold"/>
</dbReference>
<evidence type="ECO:0000256" key="1">
    <source>
        <dbReference type="ARBA" id="ARBA00002324"/>
    </source>
</evidence>
<keyword evidence="7 11" id="KW-0547">Nucleotide-binding</keyword>
<evidence type="ECO:0000256" key="9">
    <source>
        <dbReference type="ARBA" id="ARBA00023027"/>
    </source>
</evidence>
<gene>
    <name evidence="11" type="primary">nadD</name>
    <name evidence="13" type="ORF">MED92_07671</name>
</gene>
<evidence type="ECO:0000256" key="10">
    <source>
        <dbReference type="ARBA" id="ARBA00048721"/>
    </source>
</evidence>
<dbReference type="InterPro" id="IPR004821">
    <property type="entry name" value="Cyt_trans-like"/>
</dbReference>
<sequence length="219" mass="24935">MSADAFIFMGGTFDPIHNGHLRTALEIKEWAGVEQVYLMPARAPVHKQAPGRTSEQRLMMVKQAVQNEAGLNADEREIRTEQPSYSLLTLQSLREEFGPDRPICMVMGMDSYQTLPSWHGWHQFTDYAHLIVVKRPGYELPEEEVIAEFTQQHKTEKLEDLFSTAAGRVIFHELTPLGISATQIRGIISRGESARYLLPDSVYQFILENRLYGLDDKQG</sequence>
<dbReference type="HAMAP" id="MF_00244">
    <property type="entry name" value="NaMN_adenylyltr"/>
    <property type="match status" value="1"/>
</dbReference>
<organism evidence="13 14">
    <name type="scientific">Neptuniibacter caesariensis</name>
    <dbReference type="NCBI Taxonomy" id="207954"/>
    <lineage>
        <taxon>Bacteria</taxon>
        <taxon>Pseudomonadati</taxon>
        <taxon>Pseudomonadota</taxon>
        <taxon>Gammaproteobacteria</taxon>
        <taxon>Oceanospirillales</taxon>
        <taxon>Oceanospirillaceae</taxon>
        <taxon>Neptuniibacter</taxon>
    </lineage>
</organism>
<comment type="caution">
    <text evidence="13">The sequence shown here is derived from an EMBL/GenBank/DDBJ whole genome shotgun (WGS) entry which is preliminary data.</text>
</comment>
<keyword evidence="6 11" id="KW-0548">Nucleotidyltransferase</keyword>
<evidence type="ECO:0000256" key="8">
    <source>
        <dbReference type="ARBA" id="ARBA00022840"/>
    </source>
</evidence>
<dbReference type="RefSeq" id="WP_007021998.1">
    <property type="nucleotide sequence ID" value="NZ_CH724126.1"/>
</dbReference>
<comment type="function">
    <text evidence="1 11">Catalyzes the reversible adenylation of nicotinate mononucleotide (NaMN) to nicotinic acid adenine dinucleotide (NaAD).</text>
</comment>
<dbReference type="PANTHER" id="PTHR39321">
    <property type="entry name" value="NICOTINATE-NUCLEOTIDE ADENYLYLTRANSFERASE-RELATED"/>
    <property type="match status" value="1"/>
</dbReference>
<protein>
    <recommendedName>
        <fullName evidence="11">Probable nicotinate-nucleotide adenylyltransferase</fullName>
        <ecNumber evidence="11">2.7.7.18</ecNumber>
    </recommendedName>
    <alternativeName>
        <fullName evidence="11">Deamido-NAD(+) diphosphorylase</fullName>
    </alternativeName>
    <alternativeName>
        <fullName evidence="11">Deamido-NAD(+) pyrophosphorylase</fullName>
    </alternativeName>
    <alternativeName>
        <fullName evidence="11">Nicotinate mononucleotide adenylyltransferase</fullName>
        <shortName evidence="11">NaMN adenylyltransferase</shortName>
    </alternativeName>
</protein>
<dbReference type="EMBL" id="AAOW01000001">
    <property type="protein sequence ID" value="EAR62980.1"/>
    <property type="molecule type" value="Genomic_DNA"/>
</dbReference>
<keyword evidence="4 11" id="KW-0662">Pyridine nucleotide biosynthesis</keyword>
<dbReference type="Gene3D" id="3.40.50.620">
    <property type="entry name" value="HUPs"/>
    <property type="match status" value="1"/>
</dbReference>
<proteinExistence type="inferred from homology"/>
<keyword evidence="5 11" id="KW-0808">Transferase</keyword>
<dbReference type="Pfam" id="PF01467">
    <property type="entry name" value="CTP_transf_like"/>
    <property type="match status" value="1"/>
</dbReference>
<keyword evidence="8 11" id="KW-0067">ATP-binding</keyword>
<reference evidence="13 14" key="1">
    <citation type="submission" date="2006-02" db="EMBL/GenBank/DDBJ databases">
        <authorList>
            <person name="Pinhassi J."/>
            <person name="Pedros-Alio C."/>
            <person name="Ferriera S."/>
            <person name="Johnson J."/>
            <person name="Kravitz S."/>
            <person name="Halpern A."/>
            <person name="Remington K."/>
            <person name="Beeson K."/>
            <person name="Tran B."/>
            <person name="Rogers Y.-H."/>
            <person name="Friedman R."/>
            <person name="Venter J.C."/>
        </authorList>
    </citation>
    <scope>NUCLEOTIDE SEQUENCE [LARGE SCALE GENOMIC DNA]</scope>
    <source>
        <strain evidence="13 14">MED92</strain>
    </source>
</reference>
<dbReference type="Proteomes" id="UP000002171">
    <property type="component" value="Unassembled WGS sequence"/>
</dbReference>
<keyword evidence="9 11" id="KW-0520">NAD</keyword>
<keyword evidence="14" id="KW-1185">Reference proteome</keyword>
<evidence type="ECO:0000256" key="5">
    <source>
        <dbReference type="ARBA" id="ARBA00022679"/>
    </source>
</evidence>
<feature type="domain" description="Cytidyltransferase-like" evidence="12">
    <location>
        <begin position="8"/>
        <end position="185"/>
    </location>
</feature>
<dbReference type="AlphaFoldDB" id="A0A7U8GUA2"/>
<dbReference type="EC" id="2.7.7.18" evidence="11"/>
<dbReference type="PANTHER" id="PTHR39321:SF3">
    <property type="entry name" value="PHOSPHOPANTETHEINE ADENYLYLTRANSFERASE"/>
    <property type="match status" value="1"/>
</dbReference>
<dbReference type="CDD" id="cd02165">
    <property type="entry name" value="NMNAT"/>
    <property type="match status" value="1"/>
</dbReference>
<evidence type="ECO:0000256" key="7">
    <source>
        <dbReference type="ARBA" id="ARBA00022741"/>
    </source>
</evidence>
<evidence type="ECO:0000256" key="3">
    <source>
        <dbReference type="ARBA" id="ARBA00009014"/>
    </source>
</evidence>
<evidence type="ECO:0000313" key="14">
    <source>
        <dbReference type="Proteomes" id="UP000002171"/>
    </source>
</evidence>
<dbReference type="SUPFAM" id="SSF52374">
    <property type="entry name" value="Nucleotidylyl transferase"/>
    <property type="match status" value="1"/>
</dbReference>
<dbReference type="GO" id="GO:0009435">
    <property type="term" value="P:NAD+ biosynthetic process"/>
    <property type="evidence" value="ECO:0007669"/>
    <property type="project" value="UniProtKB-UniRule"/>
</dbReference>
<evidence type="ECO:0000256" key="6">
    <source>
        <dbReference type="ARBA" id="ARBA00022695"/>
    </source>
</evidence>
<evidence type="ECO:0000259" key="12">
    <source>
        <dbReference type="Pfam" id="PF01467"/>
    </source>
</evidence>
<evidence type="ECO:0000256" key="11">
    <source>
        <dbReference type="HAMAP-Rule" id="MF_00244"/>
    </source>
</evidence>
<dbReference type="UniPathway" id="UPA00253">
    <property type="reaction ID" value="UER00332"/>
</dbReference>
<comment type="similarity">
    <text evidence="3 11">Belongs to the NadD family.</text>
</comment>
<dbReference type="NCBIfam" id="TIGR00125">
    <property type="entry name" value="cyt_tran_rel"/>
    <property type="match status" value="1"/>
</dbReference>
<comment type="catalytic activity">
    <reaction evidence="10 11">
        <text>nicotinate beta-D-ribonucleotide + ATP + H(+) = deamido-NAD(+) + diphosphate</text>
        <dbReference type="Rhea" id="RHEA:22860"/>
        <dbReference type="ChEBI" id="CHEBI:15378"/>
        <dbReference type="ChEBI" id="CHEBI:30616"/>
        <dbReference type="ChEBI" id="CHEBI:33019"/>
        <dbReference type="ChEBI" id="CHEBI:57502"/>
        <dbReference type="ChEBI" id="CHEBI:58437"/>
        <dbReference type="EC" id="2.7.7.18"/>
    </reaction>
</comment>
<dbReference type="NCBIfam" id="NF000839">
    <property type="entry name" value="PRK00071.1-1"/>
    <property type="match status" value="1"/>
</dbReference>
<evidence type="ECO:0000313" key="13">
    <source>
        <dbReference type="EMBL" id="EAR62980.1"/>
    </source>
</evidence>
<comment type="pathway">
    <text evidence="2 11">Cofactor biosynthesis; NAD(+) biosynthesis; deamido-NAD(+) from nicotinate D-ribonucleotide: step 1/1.</text>
</comment>
<dbReference type="GO" id="GO:0004515">
    <property type="term" value="F:nicotinate-nucleotide adenylyltransferase activity"/>
    <property type="evidence" value="ECO:0007669"/>
    <property type="project" value="UniProtKB-UniRule"/>
</dbReference>
<evidence type="ECO:0000256" key="2">
    <source>
        <dbReference type="ARBA" id="ARBA00005019"/>
    </source>
</evidence>
<evidence type="ECO:0000256" key="4">
    <source>
        <dbReference type="ARBA" id="ARBA00022642"/>
    </source>
</evidence>
<dbReference type="NCBIfam" id="TIGR00482">
    <property type="entry name" value="nicotinate (nicotinamide) nucleotide adenylyltransferase"/>
    <property type="match status" value="1"/>
</dbReference>
<dbReference type="GO" id="GO:0005524">
    <property type="term" value="F:ATP binding"/>
    <property type="evidence" value="ECO:0007669"/>
    <property type="project" value="UniProtKB-KW"/>
</dbReference>
<accession>A0A7U8GUA2</accession>
<name>A0A7U8GUA2_NEPCE</name>